<gene>
    <name evidence="2" type="ORF">KFZ73_24405</name>
</gene>
<dbReference type="InterPro" id="IPR009057">
    <property type="entry name" value="Homeodomain-like_sf"/>
</dbReference>
<evidence type="ECO:0000313" key="2">
    <source>
        <dbReference type="EMBL" id="MBS4104357.1"/>
    </source>
</evidence>
<dbReference type="EMBL" id="JAGXOE010000155">
    <property type="protein sequence ID" value="MBS4104357.1"/>
    <property type="molecule type" value="Genomic_DNA"/>
</dbReference>
<dbReference type="Gene3D" id="1.10.357.10">
    <property type="entry name" value="Tetracycline Repressor, domain 2"/>
    <property type="match status" value="1"/>
</dbReference>
<keyword evidence="3" id="KW-1185">Reference proteome</keyword>
<proteinExistence type="predicted"/>
<feature type="domain" description="Tetracyclin repressor-like C-terminal group 31" evidence="1">
    <location>
        <begin position="88"/>
        <end position="194"/>
    </location>
</feature>
<dbReference type="Proteomes" id="UP000676853">
    <property type="component" value="Unassembled WGS sequence"/>
</dbReference>
<dbReference type="InterPro" id="IPR041583">
    <property type="entry name" value="TetR_C_31"/>
</dbReference>
<name>A0ABS5NJ84_TSUPA</name>
<dbReference type="Pfam" id="PF17940">
    <property type="entry name" value="TetR_C_31"/>
    <property type="match status" value="1"/>
</dbReference>
<evidence type="ECO:0000313" key="3">
    <source>
        <dbReference type="Proteomes" id="UP000676853"/>
    </source>
</evidence>
<accession>A0ABS5NJ84</accession>
<protein>
    <submittedName>
        <fullName evidence="2">TetR family transcriptional regulator</fullName>
    </submittedName>
</protein>
<reference evidence="2 3" key="1">
    <citation type="submission" date="2021-04" db="EMBL/GenBank/DDBJ databases">
        <title>Whole genome sequence analysis of a thiophenic sulfur metabolizing bacteria.</title>
        <authorList>
            <person name="Akhtar N."/>
            <person name="Akram J."/>
            <person name="Aslam A."/>
        </authorList>
    </citation>
    <scope>NUCLEOTIDE SEQUENCE [LARGE SCALE GENOMIC DNA]</scope>
    <source>
        <strain evidence="2 3">3OW</strain>
    </source>
</reference>
<comment type="caution">
    <text evidence="2">The sequence shown here is derived from an EMBL/GenBank/DDBJ whole genome shotgun (WGS) entry which is preliminary data.</text>
</comment>
<dbReference type="SUPFAM" id="SSF46689">
    <property type="entry name" value="Homeodomain-like"/>
    <property type="match status" value="1"/>
</dbReference>
<organism evidence="2 3">
    <name type="scientific">Tsukamurella paurometabola</name>
    <name type="common">Corynebacterium paurometabolum</name>
    <dbReference type="NCBI Taxonomy" id="2061"/>
    <lineage>
        <taxon>Bacteria</taxon>
        <taxon>Bacillati</taxon>
        <taxon>Actinomycetota</taxon>
        <taxon>Actinomycetes</taxon>
        <taxon>Mycobacteriales</taxon>
        <taxon>Tsukamurellaceae</taxon>
        <taxon>Tsukamurella</taxon>
    </lineage>
</organism>
<evidence type="ECO:0000259" key="1">
    <source>
        <dbReference type="Pfam" id="PF17940"/>
    </source>
</evidence>
<sequence length="197" mass="21302">MPPRSPAAHYRRDLVARSAIGILAQDGVRALTHRAVDASAGLPPGSTSHIARTREALLTLVVDALAESTLVDSERIATRLDHDPAPLSVDELADHFAALVEAFASRRDDMRARYALIIELHDAPTLHAKLTTGSEVHATARRIAIAALRRAGLRHSASDVDELLRLVDSLTFHRSAIDANAPVRPIMRAYLHGCAGR</sequence>